<name>A0A6A3B562_HIBSY</name>
<dbReference type="Pfam" id="PF00400">
    <property type="entry name" value="WD40"/>
    <property type="match status" value="1"/>
</dbReference>
<evidence type="ECO:0000313" key="2">
    <source>
        <dbReference type="EMBL" id="KAE8711916.1"/>
    </source>
</evidence>
<dbReference type="InterPro" id="IPR036322">
    <property type="entry name" value="WD40_repeat_dom_sf"/>
</dbReference>
<dbReference type="InterPro" id="IPR027728">
    <property type="entry name" value="Topless_fam"/>
</dbReference>
<evidence type="ECO:0000256" key="1">
    <source>
        <dbReference type="SAM" id="MobiDB-lite"/>
    </source>
</evidence>
<reference evidence="2" key="1">
    <citation type="submission" date="2019-09" db="EMBL/GenBank/DDBJ databases">
        <title>Draft genome information of white flower Hibiscus syriacus.</title>
        <authorList>
            <person name="Kim Y.-M."/>
        </authorList>
    </citation>
    <scope>NUCLEOTIDE SEQUENCE [LARGE SCALE GENOMIC DNA]</scope>
    <source>
        <strain evidence="2">YM2019G1</strain>
    </source>
</reference>
<dbReference type="GO" id="GO:0006355">
    <property type="term" value="P:regulation of DNA-templated transcription"/>
    <property type="evidence" value="ECO:0007669"/>
    <property type="project" value="InterPro"/>
</dbReference>
<comment type="caution">
    <text evidence="2">The sequence shown here is derived from an EMBL/GenBank/DDBJ whole genome shotgun (WGS) entry which is preliminary data.</text>
</comment>
<gene>
    <name evidence="2" type="ORF">F3Y22_tig00110270pilonHSYRG00141</name>
</gene>
<accession>A0A6A3B562</accession>
<keyword evidence="3" id="KW-1185">Reference proteome</keyword>
<dbReference type="SMART" id="SM00320">
    <property type="entry name" value="WD40"/>
    <property type="match status" value="6"/>
</dbReference>
<dbReference type="SUPFAM" id="SSF50978">
    <property type="entry name" value="WD40 repeat-like"/>
    <property type="match status" value="1"/>
</dbReference>
<dbReference type="PANTHER" id="PTHR44083">
    <property type="entry name" value="TOPLESS-RELATED PROTEIN 1-RELATED"/>
    <property type="match status" value="1"/>
</dbReference>
<dbReference type="EMBL" id="VEPZ02000905">
    <property type="protein sequence ID" value="KAE8711916.1"/>
    <property type="molecule type" value="Genomic_DNA"/>
</dbReference>
<proteinExistence type="predicted"/>
<feature type="compositionally biased region" description="Polar residues" evidence="1">
    <location>
        <begin position="431"/>
        <end position="447"/>
    </location>
</feature>
<dbReference type="Proteomes" id="UP000436088">
    <property type="component" value="Unassembled WGS sequence"/>
</dbReference>
<dbReference type="PANTHER" id="PTHR44083:SF24">
    <property type="entry name" value="TOPLESS-RELATED PROTEIN 2"/>
    <property type="match status" value="1"/>
</dbReference>
<dbReference type="AlphaFoldDB" id="A0A6A3B562"/>
<evidence type="ECO:0000313" key="3">
    <source>
        <dbReference type="Proteomes" id="UP000436088"/>
    </source>
</evidence>
<dbReference type="InterPro" id="IPR001680">
    <property type="entry name" value="WD40_rpt"/>
</dbReference>
<protein>
    <submittedName>
        <fullName evidence="2">Topless-related protein 3</fullName>
    </submittedName>
</protein>
<feature type="region of interest" description="Disordered" evidence="1">
    <location>
        <begin position="422"/>
        <end position="447"/>
    </location>
</feature>
<feature type="region of interest" description="Disordered" evidence="1">
    <location>
        <begin position="64"/>
        <end position="85"/>
    </location>
</feature>
<dbReference type="InterPro" id="IPR015943">
    <property type="entry name" value="WD40/YVTN_repeat-like_dom_sf"/>
</dbReference>
<dbReference type="Gene3D" id="2.130.10.10">
    <property type="entry name" value="YVTN repeat-like/Quinoprotein amine dehydrogenase"/>
    <property type="match status" value="2"/>
</dbReference>
<organism evidence="2 3">
    <name type="scientific">Hibiscus syriacus</name>
    <name type="common">Rose of Sharon</name>
    <dbReference type="NCBI Taxonomy" id="106335"/>
    <lineage>
        <taxon>Eukaryota</taxon>
        <taxon>Viridiplantae</taxon>
        <taxon>Streptophyta</taxon>
        <taxon>Embryophyta</taxon>
        <taxon>Tracheophyta</taxon>
        <taxon>Spermatophyta</taxon>
        <taxon>Magnoliopsida</taxon>
        <taxon>eudicotyledons</taxon>
        <taxon>Gunneridae</taxon>
        <taxon>Pentapetalae</taxon>
        <taxon>rosids</taxon>
        <taxon>malvids</taxon>
        <taxon>Malvales</taxon>
        <taxon>Malvaceae</taxon>
        <taxon>Malvoideae</taxon>
        <taxon>Hibiscus</taxon>
    </lineage>
</organism>
<sequence length="447" mass="48399">MDNTIILTSTDAEGGLPIQQGNLLVVTTADNGFKVLSNVNGLIALRAMGARPYEASRIPLEMKDGVEKMSKGTEEPRNLEDASDKTKPWELTEIVDTTQCRTVTMPDNSDTTSKVARLLYTNSGDGILALWSNGVQKLWKCSRSEQNTSGKVTASIIPQLWQPNTGLVMSNDVPYNSENAVPCLALAKNDSYIMSACGGKVSLFNTMTFKVITTFMFFTSSTFMAFHPQDNNIIAIGMEDSVIHIYNVSVKRRLKGHQKRITGLAFSTSNILVSSGADAQGPTRVAFHSDQVHLSVCHETVLAVYDANKMECNRQVKSLQPSGCPQEVLSSPISSAAYSCNSQLVYATFTDGNIGVFDADSLKLRCRIAPSANISPAFSNSQTIHALVATHPQEANRLAVGLTDGSIKFIELSETENRGLPVAVDNETENRGTTAASTTNTSEQLPR</sequence>